<evidence type="ECO:0000313" key="16">
    <source>
        <dbReference type="Proteomes" id="UP000295601"/>
    </source>
</evidence>
<evidence type="ECO:0000256" key="2">
    <source>
        <dbReference type="ARBA" id="ARBA00007362"/>
    </source>
</evidence>
<keyword evidence="9" id="KW-0448">Lipopolysaccharide biosynthesis</keyword>
<dbReference type="GO" id="GO:0022857">
    <property type="term" value="F:transmembrane transporter activity"/>
    <property type="evidence" value="ECO:0007669"/>
    <property type="project" value="InterPro"/>
</dbReference>
<gene>
    <name evidence="15" type="ORF">EDF62_3218</name>
</gene>
<feature type="transmembrane region" description="Helical" evidence="13">
    <location>
        <begin position="33"/>
        <end position="53"/>
    </location>
</feature>
<organism evidence="15 16">
    <name type="scientific">Leucobacter luti</name>
    <dbReference type="NCBI Taxonomy" id="340320"/>
    <lineage>
        <taxon>Bacteria</taxon>
        <taxon>Bacillati</taxon>
        <taxon>Actinomycetota</taxon>
        <taxon>Actinomycetes</taxon>
        <taxon>Micrococcales</taxon>
        <taxon>Microbacteriaceae</taxon>
        <taxon>Leucobacter</taxon>
    </lineage>
</organism>
<accession>A0A4R6RT49</accession>
<keyword evidence="7" id="KW-0441">Lipid A biosynthesis</keyword>
<keyword evidence="6" id="KW-0997">Cell inner membrane</keyword>
<comment type="similarity">
    <text evidence="2">Belongs to the EamA transporter family.</text>
</comment>
<feature type="transmembrane region" description="Helical" evidence="13">
    <location>
        <begin position="185"/>
        <end position="205"/>
    </location>
</feature>
<dbReference type="PANTHER" id="PTHR30561">
    <property type="entry name" value="SMR FAMILY PROTON-DEPENDENT DRUG EFFLUX TRANSPORTER SUGE"/>
    <property type="match status" value="1"/>
</dbReference>
<feature type="transmembrane region" description="Helical" evidence="13">
    <location>
        <begin position="280"/>
        <end position="298"/>
    </location>
</feature>
<evidence type="ECO:0000256" key="1">
    <source>
        <dbReference type="ARBA" id="ARBA00004651"/>
    </source>
</evidence>
<keyword evidence="3" id="KW-0813">Transport</keyword>
<keyword evidence="16" id="KW-1185">Reference proteome</keyword>
<evidence type="ECO:0000256" key="11">
    <source>
        <dbReference type="ARBA" id="ARBA00023098"/>
    </source>
</evidence>
<keyword evidence="4" id="KW-1003">Cell membrane</keyword>
<dbReference type="SUPFAM" id="SSF103481">
    <property type="entry name" value="Multidrug resistance efflux transporter EmrE"/>
    <property type="match status" value="2"/>
</dbReference>
<evidence type="ECO:0000256" key="13">
    <source>
        <dbReference type="SAM" id="Phobius"/>
    </source>
</evidence>
<comment type="caution">
    <text evidence="15">The sequence shown here is derived from an EMBL/GenBank/DDBJ whole genome shotgun (WGS) entry which is preliminary data.</text>
</comment>
<keyword evidence="8 13" id="KW-0812">Transmembrane</keyword>
<evidence type="ECO:0000313" key="15">
    <source>
        <dbReference type="EMBL" id="TDP89487.1"/>
    </source>
</evidence>
<evidence type="ECO:0000256" key="7">
    <source>
        <dbReference type="ARBA" id="ARBA00022556"/>
    </source>
</evidence>
<comment type="subcellular location">
    <subcellularLocation>
        <location evidence="1">Cell membrane</location>
        <topology evidence="1">Multi-pass membrane protein</topology>
    </subcellularLocation>
</comment>
<feature type="transmembrane region" description="Helical" evidence="13">
    <location>
        <begin position="255"/>
        <end position="274"/>
    </location>
</feature>
<keyword evidence="12 13" id="KW-0472">Membrane</keyword>
<dbReference type="InterPro" id="IPR037185">
    <property type="entry name" value="EmrE-like"/>
</dbReference>
<evidence type="ECO:0000256" key="9">
    <source>
        <dbReference type="ARBA" id="ARBA00022985"/>
    </source>
</evidence>
<evidence type="ECO:0000259" key="14">
    <source>
        <dbReference type="Pfam" id="PF00892"/>
    </source>
</evidence>
<dbReference type="AlphaFoldDB" id="A0A4R6RT49"/>
<feature type="transmembrane region" description="Helical" evidence="13">
    <location>
        <begin position="119"/>
        <end position="138"/>
    </location>
</feature>
<sequence length="324" mass="33943">MSVVALLLVLSAAIAHAIWNIVAHGASRSGIPFLWWGSVFATVLWVGVIPFTGGFGTGDFAGFTLGILVSAVLHVCYMLVLQRGYARGELSTVYATARGSGPLLTVCVAILILGEQPSWLALSGVGLVLLGVVAFGIIGRRPAIPARLGGSRAKASEHAAGIGDGRGGEDGRTHAKRWSRLIDPAIGYGLLTGAAIAAYTIWDAYAVNTLSIAPVAFMVGCTAAEIPFFTAALLRRGRTGAAGLGVELRTNWRRLLVFGIFSPLSYILVLTAVTMAPLSLVAPMREVSVVLVGLYGAWRFRESRPVLRILAALVVVAGVLLIGL</sequence>
<evidence type="ECO:0000256" key="6">
    <source>
        <dbReference type="ARBA" id="ARBA00022519"/>
    </source>
</evidence>
<dbReference type="EMBL" id="SNYA01000009">
    <property type="protein sequence ID" value="TDP89487.1"/>
    <property type="molecule type" value="Genomic_DNA"/>
</dbReference>
<keyword evidence="10 13" id="KW-1133">Transmembrane helix</keyword>
<keyword evidence="5" id="KW-0444">Lipid biosynthesis</keyword>
<dbReference type="GO" id="GO:0009103">
    <property type="term" value="P:lipopolysaccharide biosynthetic process"/>
    <property type="evidence" value="ECO:0007669"/>
    <property type="project" value="UniProtKB-KW"/>
</dbReference>
<feature type="domain" description="EamA" evidence="14">
    <location>
        <begin position="5"/>
        <end position="134"/>
    </location>
</feature>
<proteinExistence type="inferred from homology"/>
<evidence type="ECO:0000256" key="8">
    <source>
        <dbReference type="ARBA" id="ARBA00022692"/>
    </source>
</evidence>
<feature type="transmembrane region" description="Helical" evidence="13">
    <location>
        <begin position="211"/>
        <end position="234"/>
    </location>
</feature>
<dbReference type="OrthoDB" id="9783707at2"/>
<feature type="domain" description="EamA" evidence="14">
    <location>
        <begin position="186"/>
        <end position="323"/>
    </location>
</feature>
<dbReference type="Gene3D" id="1.10.3730.20">
    <property type="match status" value="2"/>
</dbReference>
<evidence type="ECO:0000256" key="3">
    <source>
        <dbReference type="ARBA" id="ARBA00022448"/>
    </source>
</evidence>
<dbReference type="InterPro" id="IPR000390">
    <property type="entry name" value="Small_drug/metabolite_transptr"/>
</dbReference>
<protein>
    <submittedName>
        <fullName evidence="15">EamA-like transporter family protein</fullName>
    </submittedName>
</protein>
<dbReference type="RefSeq" id="WP_133617747.1">
    <property type="nucleotide sequence ID" value="NZ_SNYA01000009.1"/>
</dbReference>
<dbReference type="PANTHER" id="PTHR30561:SF1">
    <property type="entry name" value="MULTIDRUG TRANSPORTER EMRE"/>
    <property type="match status" value="1"/>
</dbReference>
<dbReference type="Pfam" id="PF00892">
    <property type="entry name" value="EamA"/>
    <property type="match status" value="2"/>
</dbReference>
<feature type="transmembrane region" description="Helical" evidence="13">
    <location>
        <begin position="60"/>
        <end position="80"/>
    </location>
</feature>
<keyword evidence="11" id="KW-0443">Lipid metabolism</keyword>
<evidence type="ECO:0000256" key="10">
    <source>
        <dbReference type="ARBA" id="ARBA00022989"/>
    </source>
</evidence>
<dbReference type="Proteomes" id="UP000295601">
    <property type="component" value="Unassembled WGS sequence"/>
</dbReference>
<dbReference type="InterPro" id="IPR000620">
    <property type="entry name" value="EamA_dom"/>
</dbReference>
<dbReference type="GO" id="GO:0005886">
    <property type="term" value="C:plasma membrane"/>
    <property type="evidence" value="ECO:0007669"/>
    <property type="project" value="UniProtKB-SubCell"/>
</dbReference>
<name>A0A4R6RT49_9MICO</name>
<reference evidence="15 16" key="1">
    <citation type="submission" date="2019-03" db="EMBL/GenBank/DDBJ databases">
        <title>Genomic analyses of the natural microbiome of Caenorhabditis elegans.</title>
        <authorList>
            <person name="Samuel B."/>
        </authorList>
    </citation>
    <scope>NUCLEOTIDE SEQUENCE [LARGE SCALE GENOMIC DNA]</scope>
    <source>
        <strain evidence="15 16">JUb18</strain>
    </source>
</reference>
<evidence type="ECO:0000256" key="5">
    <source>
        <dbReference type="ARBA" id="ARBA00022516"/>
    </source>
</evidence>
<feature type="transmembrane region" description="Helical" evidence="13">
    <location>
        <begin position="305"/>
        <end position="323"/>
    </location>
</feature>
<evidence type="ECO:0000256" key="4">
    <source>
        <dbReference type="ARBA" id="ARBA00022475"/>
    </source>
</evidence>
<evidence type="ECO:0000256" key="12">
    <source>
        <dbReference type="ARBA" id="ARBA00023136"/>
    </source>
</evidence>